<dbReference type="Gene3D" id="2.60.40.10">
    <property type="entry name" value="Immunoglobulins"/>
    <property type="match status" value="2"/>
</dbReference>
<dbReference type="InterPro" id="IPR050473">
    <property type="entry name" value="A2M/Complement_sys"/>
</dbReference>
<dbReference type="Gene3D" id="2.20.130.20">
    <property type="match status" value="1"/>
</dbReference>
<evidence type="ECO:0000259" key="5">
    <source>
        <dbReference type="SMART" id="SM01359"/>
    </source>
</evidence>
<feature type="domain" description="Alpha-2-macroglobulin bait region" evidence="5">
    <location>
        <begin position="240"/>
        <end position="376"/>
    </location>
</feature>
<dbReference type="Pfam" id="PF07678">
    <property type="entry name" value="TED_complement"/>
    <property type="match status" value="1"/>
</dbReference>
<dbReference type="Pfam" id="PF07677">
    <property type="entry name" value="A2M_recep"/>
    <property type="match status" value="1"/>
</dbReference>
<evidence type="ECO:0000259" key="7">
    <source>
        <dbReference type="SMART" id="SM01361"/>
    </source>
</evidence>
<dbReference type="InterPro" id="IPR041555">
    <property type="entry name" value="MG3"/>
</dbReference>
<reference evidence="8" key="2">
    <citation type="submission" date="2020-11" db="EMBL/GenBank/DDBJ databases">
        <authorList>
            <person name="McCartney M.A."/>
            <person name="Auch B."/>
            <person name="Kono T."/>
            <person name="Mallez S."/>
            <person name="Becker A."/>
            <person name="Gohl D.M."/>
            <person name="Silverstein K.A.T."/>
            <person name="Koren S."/>
            <person name="Bechman K.B."/>
            <person name="Herman A."/>
            <person name="Abrahante J.E."/>
            <person name="Garbe J."/>
        </authorList>
    </citation>
    <scope>NUCLEOTIDE SEQUENCE</scope>
    <source>
        <strain evidence="8">Duluth1</strain>
        <tissue evidence="8">Whole animal</tissue>
    </source>
</reference>
<protein>
    <recommendedName>
        <fullName evidence="10">Complement component C3</fullName>
    </recommendedName>
</protein>
<dbReference type="SMART" id="SM01419">
    <property type="entry name" value="Thiol-ester_cl"/>
    <property type="match status" value="1"/>
</dbReference>
<accession>A0A9D4I8Q4</accession>
<dbReference type="InterPro" id="IPR047565">
    <property type="entry name" value="Alpha-macroglob_thiol-ester_cl"/>
</dbReference>
<evidence type="ECO:0008006" key="10">
    <source>
        <dbReference type="Google" id="ProtNLM"/>
    </source>
</evidence>
<dbReference type="Gene3D" id="1.20.91.20">
    <property type="entry name" value="Anaphylotoxins (complement system)"/>
    <property type="match status" value="1"/>
</dbReference>
<dbReference type="SMART" id="SM01360">
    <property type="entry name" value="A2M"/>
    <property type="match status" value="1"/>
</dbReference>
<dbReference type="PROSITE" id="PS00477">
    <property type="entry name" value="ALPHA_2_MACROGLOBULIN"/>
    <property type="match status" value="1"/>
</dbReference>
<dbReference type="Gene3D" id="2.60.40.1940">
    <property type="match status" value="1"/>
</dbReference>
<dbReference type="SMART" id="SM01359">
    <property type="entry name" value="A2M_N_2"/>
    <property type="match status" value="1"/>
</dbReference>
<dbReference type="InterPro" id="IPR008930">
    <property type="entry name" value="Terpenoid_cyclase/PrenylTrfase"/>
</dbReference>
<keyword evidence="3" id="KW-0722">Serine protease inhibitor</keyword>
<dbReference type="InterPro" id="IPR009048">
    <property type="entry name" value="A-macroglobulin_rcpt-bd"/>
</dbReference>
<dbReference type="Gene3D" id="1.50.10.20">
    <property type="match status" value="1"/>
</dbReference>
<dbReference type="SMART" id="SM01361">
    <property type="entry name" value="A2M_recep"/>
    <property type="match status" value="1"/>
</dbReference>
<dbReference type="InterPro" id="IPR013783">
    <property type="entry name" value="Ig-like_fold"/>
</dbReference>
<comment type="caution">
    <text evidence="8">The sequence shown here is derived from an EMBL/GenBank/DDBJ whole genome shotgun (WGS) entry which is preliminary data.</text>
</comment>
<organism evidence="8 9">
    <name type="scientific">Dreissena polymorpha</name>
    <name type="common">Zebra mussel</name>
    <name type="synonym">Mytilus polymorpha</name>
    <dbReference type="NCBI Taxonomy" id="45954"/>
    <lineage>
        <taxon>Eukaryota</taxon>
        <taxon>Metazoa</taxon>
        <taxon>Spiralia</taxon>
        <taxon>Lophotrochozoa</taxon>
        <taxon>Mollusca</taxon>
        <taxon>Bivalvia</taxon>
        <taxon>Autobranchia</taxon>
        <taxon>Heteroconchia</taxon>
        <taxon>Euheterodonta</taxon>
        <taxon>Imparidentia</taxon>
        <taxon>Neoheterodontei</taxon>
        <taxon>Myida</taxon>
        <taxon>Dreissenoidea</taxon>
        <taxon>Dreissenidae</taxon>
        <taxon>Dreissena</taxon>
    </lineage>
</organism>
<feature type="domain" description="Alpha-2-macroglobulin" evidence="6">
    <location>
        <begin position="573"/>
        <end position="662"/>
    </location>
</feature>
<evidence type="ECO:0000256" key="2">
    <source>
        <dbReference type="ARBA" id="ARBA00022690"/>
    </source>
</evidence>
<dbReference type="SUPFAM" id="SSF48239">
    <property type="entry name" value="Terpenoid cyclases/Protein prenyltransferases"/>
    <property type="match status" value="1"/>
</dbReference>
<dbReference type="GO" id="GO:0005615">
    <property type="term" value="C:extracellular space"/>
    <property type="evidence" value="ECO:0007669"/>
    <property type="project" value="InterPro"/>
</dbReference>
<dbReference type="Gene3D" id="2.60.40.690">
    <property type="entry name" value="Alpha-macroglobulin, receptor-binding domain"/>
    <property type="match status" value="1"/>
</dbReference>
<comment type="similarity">
    <text evidence="1">Belongs to the protease inhibitor I39 (alpha-2-macroglobulin) family.</text>
</comment>
<dbReference type="Pfam" id="PF07703">
    <property type="entry name" value="A2M_BRD"/>
    <property type="match status" value="1"/>
</dbReference>
<gene>
    <name evidence="8" type="ORF">DPMN_187056</name>
</gene>
<reference evidence="8" key="1">
    <citation type="journal article" date="2019" name="bioRxiv">
        <title>The Genome of the Zebra Mussel, Dreissena polymorpha: A Resource for Invasive Species Research.</title>
        <authorList>
            <person name="McCartney M.A."/>
            <person name="Auch B."/>
            <person name="Kono T."/>
            <person name="Mallez S."/>
            <person name="Zhang Y."/>
            <person name="Obille A."/>
            <person name="Becker A."/>
            <person name="Abrahante J.E."/>
            <person name="Garbe J."/>
            <person name="Badalamenti J.P."/>
            <person name="Herman A."/>
            <person name="Mangelson H."/>
            <person name="Liachko I."/>
            <person name="Sullivan S."/>
            <person name="Sone E.D."/>
            <person name="Koren S."/>
            <person name="Silverstein K.A.T."/>
            <person name="Beckman K.B."/>
            <person name="Gohl D.M."/>
        </authorList>
    </citation>
    <scope>NUCLEOTIDE SEQUENCE</scope>
    <source>
        <strain evidence="8">Duluth1</strain>
        <tissue evidence="8">Whole animal</tissue>
    </source>
</reference>
<dbReference type="SUPFAM" id="SSF81296">
    <property type="entry name" value="E set domains"/>
    <property type="match status" value="1"/>
</dbReference>
<dbReference type="Proteomes" id="UP000828390">
    <property type="component" value="Unassembled WGS sequence"/>
</dbReference>
<evidence type="ECO:0000313" key="9">
    <source>
        <dbReference type="Proteomes" id="UP000828390"/>
    </source>
</evidence>
<dbReference type="Pfam" id="PF17791">
    <property type="entry name" value="MG3"/>
    <property type="match status" value="1"/>
</dbReference>
<evidence type="ECO:0000313" key="8">
    <source>
        <dbReference type="EMBL" id="KAH3752439.1"/>
    </source>
</evidence>
<keyword evidence="4" id="KW-1015">Disulfide bond</keyword>
<name>A0A9D4I8Q4_DREPO</name>
<dbReference type="InterPro" id="IPR014756">
    <property type="entry name" value="Ig_E-set"/>
</dbReference>
<dbReference type="PANTHER" id="PTHR11412">
    <property type="entry name" value="MACROGLOBULIN / COMPLEMENT"/>
    <property type="match status" value="1"/>
</dbReference>
<dbReference type="InterPro" id="IPR036595">
    <property type="entry name" value="A-macroglobulin_rcpt-bd_sf"/>
</dbReference>
<proteinExistence type="inferred from homology"/>
<dbReference type="InterPro" id="IPR001599">
    <property type="entry name" value="Macroglobln_a2"/>
</dbReference>
<keyword evidence="2" id="KW-0646">Protease inhibitor</keyword>
<dbReference type="CDD" id="cd02896">
    <property type="entry name" value="complement_C3_C4_C5"/>
    <property type="match status" value="1"/>
</dbReference>
<dbReference type="SUPFAM" id="SSF49410">
    <property type="entry name" value="Alpha-macroglobulin receptor domain"/>
    <property type="match status" value="1"/>
</dbReference>
<dbReference type="InterPro" id="IPR019742">
    <property type="entry name" value="MacrogloblnA2_CS"/>
</dbReference>
<dbReference type="InterPro" id="IPR011625">
    <property type="entry name" value="A2M_N_BRD"/>
</dbReference>
<keyword evidence="9" id="KW-1185">Reference proteome</keyword>
<dbReference type="Pfam" id="PF00207">
    <property type="entry name" value="A2M"/>
    <property type="match status" value="1"/>
</dbReference>
<dbReference type="Gene3D" id="1.20.50.70">
    <property type="match status" value="1"/>
</dbReference>
<dbReference type="PANTHER" id="PTHR11412:SF166">
    <property type="entry name" value="NTR DOMAIN-CONTAINING PROTEIN"/>
    <property type="match status" value="1"/>
</dbReference>
<dbReference type="GO" id="GO:0004867">
    <property type="term" value="F:serine-type endopeptidase inhibitor activity"/>
    <property type="evidence" value="ECO:0007669"/>
    <property type="project" value="UniProtKB-KW"/>
</dbReference>
<evidence type="ECO:0000256" key="4">
    <source>
        <dbReference type="ARBA" id="ARBA00023157"/>
    </source>
</evidence>
<sequence length="1428" mass="159551">MDFYCLDTYAIAPIDVREFVLPTFGVEISTGREYILPNHTKIDVTVSAKYVYGKPVDGSAGLEINIRKKGDVSDPKRVLTIGRKPLNGSADFEVPIAKLLQSFGGQFPADAVLELSSTVYESATGKEESGADDSVMFVNCPFKFDLSRSKTTYRKGFYYYIQIKMLHANGQPAGRKLFNLTIDGGSPNQHLTNEDGHYLAAHIQPENQNLKRMKIKVYDPAFENCAHELVLEQYTGERQIVVEKVEKEGASFIQANTDINIKQADKYSGILILITARGKIVQTKYFPPFKTPSFKLEQDVMDKVSPVGRVFAFYVYNAQLVADSSIFHVKAKCREQLELIPTEAMVRPGQTSKLTVKGPSGMWVGFNVIDKALLLLKNTNVLREDKIFNEMEAHDLGCGAGGGKNSEEIFKNAGLTILTNANVNAEHIQRETTECAAKKRKRRAVPDENGCYFGANPVCCEQGVQFAFDVIYDYELEKSHFDEDVSEPIPNIECYSKARKLAETYIDKLPSKCPMAFYEACVVTMTAELSKNVQDVATGRSVLGAKDQYKLDVEMLAGFGISMKVRKKFTETSFFFDEQMISDKGITTDLTYRDSITEWSIQAIGISETTGACIAVPKEVKVFQDFFIQLDLPYKVTRKENFNVKVTVFNYLGKEQKARVYLKGVGNLCYGVDPGQPSPPQFITLPSNSANTLTFPVIPLKAGTYPITVSAFVTNENAPIADIVEKQLLVVNEGILVKLNFTVCLDPNNQMENCIQAPEVKRIERLNVGDSSSVKMEVKLPLPLTSLPGTAFANAYIKSNLMGDAVTCVLEGVDKMFNEPQGCGEQTMIYTAPIVYGMYFLKQTKTMESTHEDSGTRYMRNGITRQQSMYQKDDGSYAAWKDHPTSLWLTAFVAKVFCQAEQIVTGLVKPDSLQKTLAYISKNNNVSGHFRDESPVIHREMQGELGKGDRKSDPSLTAFVLTSLQECKQRTPEVQNSINRAMVALEGLPDQTWQDNPYLLALSTYALAISNSAKKTKLKEKLVKLSRNDKGRLYWSNSGVADSYAVETTAYALLAFLKFDDFKTSHKIVAWLTSQSDAIGKWRSTQDTVVAMQAMAVYSARTYNKEVDLNVVIEKGNEKHKVTVNSENTLLQKLIPKLAVDGNTKIDVTVSGRGSAVLKIDLFYNRKARDDEICPFYISPIDIQLVDNSTNQIHKDIVNVRCDVCGFCKEPDEPDYDFDLARTKRQVKPIAEPVQTCIQFSVKSNSSANNAGMSIVKVNLETGINVVQSDLDKMQNEGVFPRYEMPKDGKGFVIIYLDNITTTETKLIFRLEDHFSGDDSSRQPATVQVYDYYKPERSCIKQYGIGANHGQGIKYDCDPKSDQCQCMQSQCSKPVNQELVDMAQKIAKEKDAKKRNTLQTPFKALMDYACDFEKANFGTVVSNFDLIL</sequence>
<dbReference type="EMBL" id="JAIWYP010000010">
    <property type="protein sequence ID" value="KAH3752439.1"/>
    <property type="molecule type" value="Genomic_DNA"/>
</dbReference>
<evidence type="ECO:0000256" key="3">
    <source>
        <dbReference type="ARBA" id="ARBA00022900"/>
    </source>
</evidence>
<dbReference type="Gene3D" id="2.60.40.1930">
    <property type="match status" value="1"/>
</dbReference>
<evidence type="ECO:0000256" key="1">
    <source>
        <dbReference type="ARBA" id="ARBA00010952"/>
    </source>
</evidence>
<dbReference type="Gene3D" id="2.60.120.1540">
    <property type="match status" value="1"/>
</dbReference>
<feature type="domain" description="Alpha-macroglobulin receptor-binding" evidence="7">
    <location>
        <begin position="1251"/>
        <end position="1343"/>
    </location>
</feature>
<dbReference type="InterPro" id="IPR011626">
    <property type="entry name" value="Alpha-macroglobulin_TED"/>
</dbReference>
<evidence type="ECO:0000259" key="6">
    <source>
        <dbReference type="SMART" id="SM01360"/>
    </source>
</evidence>